<dbReference type="SUPFAM" id="SSF51366">
    <property type="entry name" value="Ribulose-phoshate binding barrel"/>
    <property type="match status" value="1"/>
</dbReference>
<evidence type="ECO:0000313" key="9">
    <source>
        <dbReference type="EMBL" id="SFQ56273.1"/>
    </source>
</evidence>
<dbReference type="SMART" id="SM00934">
    <property type="entry name" value="OMPdecase"/>
    <property type="match status" value="1"/>
</dbReference>
<protein>
    <recommendedName>
        <fullName evidence="4">3-hexulose-6-phosphate synthase</fullName>
        <ecNumber evidence="4">4.1.2.43</ecNumber>
    </recommendedName>
</protein>
<dbReference type="Pfam" id="PF00215">
    <property type="entry name" value="OMPdecase"/>
    <property type="match status" value="1"/>
</dbReference>
<comment type="catalytic activity">
    <reaction evidence="1">
        <text>D-ribulose 5-phosphate + formaldehyde = D-arabino-hex-3-ulose 6-phosphate</text>
        <dbReference type="Rhea" id="RHEA:25201"/>
        <dbReference type="ChEBI" id="CHEBI:16842"/>
        <dbReference type="ChEBI" id="CHEBI:58121"/>
        <dbReference type="ChEBI" id="CHEBI:58542"/>
        <dbReference type="EC" id="4.1.2.43"/>
    </reaction>
</comment>
<gene>
    <name evidence="9" type="ORF">SAMN02745910_02109</name>
</gene>
<feature type="domain" description="Orotidine 5'-phosphate decarboxylase" evidence="8">
    <location>
        <begin position="2"/>
        <end position="202"/>
    </location>
</feature>
<keyword evidence="7" id="KW-0119">Carbohydrate metabolism</keyword>
<evidence type="ECO:0000256" key="1">
    <source>
        <dbReference type="ARBA" id="ARBA00000718"/>
    </source>
</evidence>
<organism evidence="9 10">
    <name type="scientific">Priestia endophytica DSM 13796</name>
    <dbReference type="NCBI Taxonomy" id="1121089"/>
    <lineage>
        <taxon>Bacteria</taxon>
        <taxon>Bacillati</taxon>
        <taxon>Bacillota</taxon>
        <taxon>Bacilli</taxon>
        <taxon>Bacillales</taxon>
        <taxon>Bacillaceae</taxon>
        <taxon>Priestia</taxon>
    </lineage>
</organism>
<dbReference type="PANTHER" id="PTHR35039:SF3">
    <property type="entry name" value="3-KETO-L-GULONATE-6-PHOSPHATE DECARBOXYLASE SGBH-RELATED"/>
    <property type="match status" value="1"/>
</dbReference>
<evidence type="ECO:0000256" key="6">
    <source>
        <dbReference type="ARBA" id="ARBA00023239"/>
    </source>
</evidence>
<dbReference type="NCBIfam" id="TIGR03128">
    <property type="entry name" value="RuMP_HxlA"/>
    <property type="match status" value="1"/>
</dbReference>
<keyword evidence="10" id="KW-1185">Reference proteome</keyword>
<comment type="caution">
    <text evidence="9">The sequence shown here is derived from an EMBL/GenBank/DDBJ whole genome shotgun (WGS) entry which is preliminary data.</text>
</comment>
<dbReference type="InterPro" id="IPR017553">
    <property type="entry name" value="3-hexulose-6-phosphate_synth"/>
</dbReference>
<dbReference type="EC" id="4.1.2.43" evidence="4"/>
<evidence type="ECO:0000259" key="8">
    <source>
        <dbReference type="SMART" id="SM00934"/>
    </source>
</evidence>
<accession>A0A1I5ZIS5</accession>
<dbReference type="Proteomes" id="UP000182762">
    <property type="component" value="Unassembled WGS sequence"/>
</dbReference>
<name>A0A1I5ZIS5_9BACI</name>
<dbReference type="InterPro" id="IPR041710">
    <property type="entry name" value="HPS/KGPDC"/>
</dbReference>
<keyword evidence="6" id="KW-0456">Lyase</keyword>
<dbReference type="RefSeq" id="WP_061804209.1">
    <property type="nucleotide sequence ID" value="NZ_FOXX01000004.1"/>
</dbReference>
<evidence type="ECO:0000313" key="10">
    <source>
        <dbReference type="Proteomes" id="UP000182762"/>
    </source>
</evidence>
<proteinExistence type="inferred from homology"/>
<evidence type="ECO:0000256" key="5">
    <source>
        <dbReference type="ARBA" id="ARBA00022563"/>
    </source>
</evidence>
<dbReference type="Gene3D" id="3.20.20.70">
    <property type="entry name" value="Aldolase class I"/>
    <property type="match status" value="1"/>
</dbReference>
<dbReference type="InterPro" id="IPR013785">
    <property type="entry name" value="Aldolase_TIM"/>
</dbReference>
<dbReference type="PANTHER" id="PTHR35039">
    <property type="entry name" value="3-KETO-L-GULONATE-6-PHOSPHATE DECARBOXYLASE SGBH-RELATED"/>
    <property type="match status" value="1"/>
</dbReference>
<dbReference type="GeneID" id="93710773"/>
<dbReference type="InterPro" id="IPR011060">
    <property type="entry name" value="RibuloseP-bd_barrel"/>
</dbReference>
<evidence type="ECO:0000256" key="2">
    <source>
        <dbReference type="ARBA" id="ARBA00005014"/>
    </source>
</evidence>
<keyword evidence="5" id="KW-0554">One-carbon metabolism</keyword>
<reference evidence="9 10" key="1">
    <citation type="submission" date="2016-10" db="EMBL/GenBank/DDBJ databases">
        <authorList>
            <person name="Varghese N."/>
            <person name="Submissions S."/>
        </authorList>
    </citation>
    <scope>NUCLEOTIDE SEQUENCE [LARGE SCALE GENOMIC DNA]</scope>
    <source>
        <strain evidence="9 10">DSM 13796</strain>
    </source>
</reference>
<dbReference type="InterPro" id="IPR001754">
    <property type="entry name" value="OMPdeCOase_dom"/>
</dbReference>
<comment type="pathway">
    <text evidence="2">One-carbon metabolism; formaldehyde assimilation via RuMP pathway; D-fructose 6-phosphate from D-ribulose 5-phosphate and formaldehyde: step 1/2.</text>
</comment>
<dbReference type="CDD" id="cd04726">
    <property type="entry name" value="KGPDC_HPS"/>
    <property type="match status" value="1"/>
</dbReference>
<evidence type="ECO:0000256" key="7">
    <source>
        <dbReference type="ARBA" id="ARBA00023277"/>
    </source>
</evidence>
<evidence type="ECO:0000256" key="3">
    <source>
        <dbReference type="ARBA" id="ARBA00006350"/>
    </source>
</evidence>
<evidence type="ECO:0000256" key="4">
    <source>
        <dbReference type="ARBA" id="ARBA00012890"/>
    </source>
</evidence>
<sequence>MKIQLALDRLTIQEAINIAKKAEASIDWIEVGTSLIKEFGMESIYEVKNAFPHKYVVADIKTIDNAKYEFGICYQAGADIATVMGVSPQATLHMCYDITQKWDKMMMIDLLNTTQETQQKLAIYNKAVFCHHLSKDEQEIGGKSSRSYTNLRAPFFEGAKVAVAGGVNLETMSSLSLLTPDVVIIGSSITKAKDIEKAAAAFKNKIEDKGAVK</sequence>
<dbReference type="EMBL" id="FOXX01000004">
    <property type="protein sequence ID" value="SFQ56273.1"/>
    <property type="molecule type" value="Genomic_DNA"/>
</dbReference>
<comment type="similarity">
    <text evidence="3">Belongs to the HPS/KGPDC family. HPS subfamily.</text>
</comment>